<proteinExistence type="predicted"/>
<organism evidence="3 4">
    <name type="scientific">Obba rivulosa</name>
    <dbReference type="NCBI Taxonomy" id="1052685"/>
    <lineage>
        <taxon>Eukaryota</taxon>
        <taxon>Fungi</taxon>
        <taxon>Dikarya</taxon>
        <taxon>Basidiomycota</taxon>
        <taxon>Agaricomycotina</taxon>
        <taxon>Agaricomycetes</taxon>
        <taxon>Polyporales</taxon>
        <taxon>Gelatoporiaceae</taxon>
        <taxon>Obba</taxon>
    </lineage>
</organism>
<evidence type="ECO:0000259" key="2">
    <source>
        <dbReference type="Pfam" id="PF20153"/>
    </source>
</evidence>
<feature type="non-terminal residue" evidence="3">
    <location>
        <position position="1"/>
    </location>
</feature>
<accession>A0A8E2DP06</accession>
<dbReference type="Proteomes" id="UP000250043">
    <property type="component" value="Unassembled WGS sequence"/>
</dbReference>
<sequence length="250" mass="27578">MQDLVARQKLQCGCLVEDPTGADVDKCLCWQIEEPLSRIGDPSGNVDLSKKAEAAWARCSSSLKTHNENVVKAWNEEIDALLVFVSIHAGLFSAVLTAFNVAILPEISADEPPDSSIAAIWINTLWFFSLVFSLAGASVGIVVRQWLRQFVTPTPYDPKCSACIHYLRWDLGVIPWHLPLILDILPVCLQLAVILFLVGLVGLLWTLNNVVAGIISTIVAMLFILAIYTTLLPIWEPYCPYKSLQALMAC</sequence>
<dbReference type="EMBL" id="KV722369">
    <property type="protein sequence ID" value="OCH92413.1"/>
    <property type="molecule type" value="Genomic_DNA"/>
</dbReference>
<protein>
    <recommendedName>
        <fullName evidence="2">DUF6535 domain-containing protein</fullName>
    </recommendedName>
</protein>
<evidence type="ECO:0000313" key="3">
    <source>
        <dbReference type="EMBL" id="OCH92413.1"/>
    </source>
</evidence>
<evidence type="ECO:0000256" key="1">
    <source>
        <dbReference type="SAM" id="Phobius"/>
    </source>
</evidence>
<keyword evidence="1" id="KW-0472">Membrane</keyword>
<dbReference type="InterPro" id="IPR045338">
    <property type="entry name" value="DUF6535"/>
</dbReference>
<dbReference type="AlphaFoldDB" id="A0A8E2DP06"/>
<feature type="domain" description="DUF6535" evidence="2">
    <location>
        <begin position="109"/>
        <end position="206"/>
    </location>
</feature>
<reference evidence="3 4" key="1">
    <citation type="submission" date="2016-07" db="EMBL/GenBank/DDBJ databases">
        <title>Draft genome of the white-rot fungus Obba rivulosa 3A-2.</title>
        <authorList>
            <consortium name="DOE Joint Genome Institute"/>
            <person name="Miettinen O."/>
            <person name="Riley R."/>
            <person name="Acob R."/>
            <person name="Barry K."/>
            <person name="Cullen D."/>
            <person name="De Vries R."/>
            <person name="Hainaut M."/>
            <person name="Hatakka A."/>
            <person name="Henrissat B."/>
            <person name="Hilden K."/>
            <person name="Kuo R."/>
            <person name="Labutti K."/>
            <person name="Lipzen A."/>
            <person name="Makela M.R."/>
            <person name="Sandor L."/>
            <person name="Spatafora J.W."/>
            <person name="Grigoriev I.V."/>
            <person name="Hibbett D.S."/>
        </authorList>
    </citation>
    <scope>NUCLEOTIDE SEQUENCE [LARGE SCALE GENOMIC DNA]</scope>
    <source>
        <strain evidence="3 4">3A-2</strain>
    </source>
</reference>
<feature type="transmembrane region" description="Helical" evidence="1">
    <location>
        <begin position="184"/>
        <end position="205"/>
    </location>
</feature>
<feature type="transmembrane region" description="Helical" evidence="1">
    <location>
        <begin position="81"/>
        <end position="104"/>
    </location>
</feature>
<dbReference type="Pfam" id="PF20153">
    <property type="entry name" value="DUF6535"/>
    <property type="match status" value="1"/>
</dbReference>
<name>A0A8E2DP06_9APHY</name>
<keyword evidence="4" id="KW-1185">Reference proteome</keyword>
<feature type="transmembrane region" description="Helical" evidence="1">
    <location>
        <begin position="211"/>
        <end position="235"/>
    </location>
</feature>
<evidence type="ECO:0000313" key="4">
    <source>
        <dbReference type="Proteomes" id="UP000250043"/>
    </source>
</evidence>
<gene>
    <name evidence="3" type="ORF">OBBRIDRAFT_726857</name>
</gene>
<keyword evidence="1" id="KW-1133">Transmembrane helix</keyword>
<keyword evidence="1" id="KW-0812">Transmembrane</keyword>
<feature type="transmembrane region" description="Helical" evidence="1">
    <location>
        <begin position="124"/>
        <end position="143"/>
    </location>
</feature>
<dbReference type="OrthoDB" id="3269725at2759"/>